<evidence type="ECO:0000313" key="2">
    <source>
        <dbReference type="EMBL" id="TQC51455.1"/>
    </source>
</evidence>
<feature type="transmembrane region" description="Helical" evidence="1">
    <location>
        <begin position="30"/>
        <end position="51"/>
    </location>
</feature>
<evidence type="ECO:0000256" key="1">
    <source>
        <dbReference type="SAM" id="Phobius"/>
    </source>
</evidence>
<reference evidence="2 3" key="1">
    <citation type="submission" date="2019-03" db="EMBL/GenBank/DDBJ databases">
        <title>Characterization of a novel Mycoplasma cynos real-time PCR assay.</title>
        <authorList>
            <person name="Tallmadge R.L."/>
            <person name="Mitchell P.K."/>
            <person name="Goodman L."/>
        </authorList>
    </citation>
    <scope>NUCLEOTIDE SEQUENCE [LARGE SCALE GENOMIC DNA]</scope>
    <source>
        <strain evidence="2 3">1642</strain>
    </source>
</reference>
<dbReference type="EMBL" id="SMDN01000008">
    <property type="protein sequence ID" value="TQC51455.1"/>
    <property type="molecule type" value="Genomic_DNA"/>
</dbReference>
<comment type="caution">
    <text evidence="2">The sequence shown here is derived from an EMBL/GenBank/DDBJ whole genome shotgun (WGS) entry which is preliminary data.</text>
</comment>
<keyword evidence="1" id="KW-1133">Transmembrane helix</keyword>
<gene>
    <name evidence="2" type="ORF">E1I18_02630</name>
</gene>
<proteinExistence type="predicted"/>
<sequence length="72" mass="8202">MLKSSAKGTTKLMLLKGKSFNQINKIQHKIVAKPIQIGTLIIILTLVMVWFKKSFVERLQNNTKGRTCVIEM</sequence>
<protein>
    <submittedName>
        <fullName evidence="2">Uncharacterized protein</fullName>
    </submittedName>
</protein>
<keyword evidence="1" id="KW-0812">Transmembrane</keyword>
<accession>A0A507SMK3</accession>
<organism evidence="2 3">
    <name type="scientific">Mycoplasmopsis mucosicanis</name>
    <dbReference type="NCBI Taxonomy" id="458208"/>
    <lineage>
        <taxon>Bacteria</taxon>
        <taxon>Bacillati</taxon>
        <taxon>Mycoplasmatota</taxon>
        <taxon>Mycoplasmoidales</taxon>
        <taxon>Metamycoplasmataceae</taxon>
        <taxon>Mycoplasmopsis</taxon>
    </lineage>
</organism>
<dbReference type="Proteomes" id="UP000320801">
    <property type="component" value="Unassembled WGS sequence"/>
</dbReference>
<keyword evidence="1" id="KW-0472">Membrane</keyword>
<dbReference type="AlphaFoldDB" id="A0A507SMK3"/>
<name>A0A507SMK3_9BACT</name>
<dbReference type="RefSeq" id="WP_141484049.1">
    <property type="nucleotide sequence ID" value="NZ_SMDN01000008.1"/>
</dbReference>
<keyword evidence="3" id="KW-1185">Reference proteome</keyword>
<evidence type="ECO:0000313" key="3">
    <source>
        <dbReference type="Proteomes" id="UP000320801"/>
    </source>
</evidence>